<dbReference type="Proteomes" id="UP000821865">
    <property type="component" value="Chromosome 3"/>
</dbReference>
<proteinExistence type="predicted"/>
<organism evidence="1 2">
    <name type="scientific">Dermacentor silvarum</name>
    <name type="common">Tick</name>
    <dbReference type="NCBI Taxonomy" id="543639"/>
    <lineage>
        <taxon>Eukaryota</taxon>
        <taxon>Metazoa</taxon>
        <taxon>Ecdysozoa</taxon>
        <taxon>Arthropoda</taxon>
        <taxon>Chelicerata</taxon>
        <taxon>Arachnida</taxon>
        <taxon>Acari</taxon>
        <taxon>Parasitiformes</taxon>
        <taxon>Ixodida</taxon>
        <taxon>Ixodoidea</taxon>
        <taxon>Ixodidae</taxon>
        <taxon>Rhipicephalinae</taxon>
        <taxon>Dermacentor</taxon>
    </lineage>
</organism>
<dbReference type="EMBL" id="CM023472">
    <property type="protein sequence ID" value="KAH7958642.1"/>
    <property type="molecule type" value="Genomic_DNA"/>
</dbReference>
<evidence type="ECO:0000313" key="1">
    <source>
        <dbReference type="EMBL" id="KAH7958642.1"/>
    </source>
</evidence>
<keyword evidence="2" id="KW-1185">Reference proteome</keyword>
<reference evidence="1" key="1">
    <citation type="submission" date="2020-05" db="EMBL/GenBank/DDBJ databases">
        <title>Large-scale comparative analyses of tick genomes elucidate their genetic diversity and vector capacities.</title>
        <authorList>
            <person name="Jia N."/>
            <person name="Wang J."/>
            <person name="Shi W."/>
            <person name="Du L."/>
            <person name="Sun Y."/>
            <person name="Zhan W."/>
            <person name="Jiang J."/>
            <person name="Wang Q."/>
            <person name="Zhang B."/>
            <person name="Ji P."/>
            <person name="Sakyi L.B."/>
            <person name="Cui X."/>
            <person name="Yuan T."/>
            <person name="Jiang B."/>
            <person name="Yang W."/>
            <person name="Lam T.T.-Y."/>
            <person name="Chang Q."/>
            <person name="Ding S."/>
            <person name="Wang X."/>
            <person name="Zhu J."/>
            <person name="Ruan X."/>
            <person name="Zhao L."/>
            <person name="Wei J."/>
            <person name="Que T."/>
            <person name="Du C."/>
            <person name="Cheng J."/>
            <person name="Dai P."/>
            <person name="Han X."/>
            <person name="Huang E."/>
            <person name="Gao Y."/>
            <person name="Liu J."/>
            <person name="Shao H."/>
            <person name="Ye R."/>
            <person name="Li L."/>
            <person name="Wei W."/>
            <person name="Wang X."/>
            <person name="Wang C."/>
            <person name="Yang T."/>
            <person name="Huo Q."/>
            <person name="Li W."/>
            <person name="Guo W."/>
            <person name="Chen H."/>
            <person name="Zhou L."/>
            <person name="Ni X."/>
            <person name="Tian J."/>
            <person name="Zhou Y."/>
            <person name="Sheng Y."/>
            <person name="Liu T."/>
            <person name="Pan Y."/>
            <person name="Xia L."/>
            <person name="Li J."/>
            <person name="Zhao F."/>
            <person name="Cao W."/>
        </authorList>
    </citation>
    <scope>NUCLEOTIDE SEQUENCE</scope>
    <source>
        <strain evidence="1">Dsil-2018</strain>
    </source>
</reference>
<name>A0ACB8D2K2_DERSI</name>
<gene>
    <name evidence="1" type="ORF">HPB49_003603</name>
</gene>
<protein>
    <submittedName>
        <fullName evidence="1">Uncharacterized protein</fullName>
    </submittedName>
</protein>
<evidence type="ECO:0000313" key="2">
    <source>
        <dbReference type="Proteomes" id="UP000821865"/>
    </source>
</evidence>
<comment type="caution">
    <text evidence="1">The sequence shown here is derived from an EMBL/GenBank/DDBJ whole genome shotgun (WGS) entry which is preliminary data.</text>
</comment>
<sequence>MYAFYFEIFYRRPRSEGAKKVQEPSHQLSDSLRHALRLFKMPGFYVLLVTAVAGDYAAVEFGMTIVDYGLDKAIKLDKAQQLTTFLFSGELAGRLVIPLLADVLSFGRRPLYAVSFLCMFTCMTALPHVSNFPGVVSLCVAQGIAQGYGLCIKYVLVADFLGIERTAVCFGMYGVAMAPLSLVSPRIIGSFRDAKGSYDGFYQTLGAETEEPTDKKKEEPDAEARDAGGPGWTRKRWLSRDSSSTSKSISKSRSASKTRQAPETKKKQQKFITKKEEDSKVNWKADVFSAYPTAPKNTNTQNDEVNELRQTIETLRAENAELGQKLNELIDELNALRIGQTNSNSQTDETQWATIGR</sequence>
<accession>A0ACB8D2K2</accession>